<dbReference type="Pfam" id="PF11154">
    <property type="entry name" value="DUF2934"/>
    <property type="match status" value="1"/>
</dbReference>
<evidence type="ECO:0000313" key="3">
    <source>
        <dbReference type="Proteomes" id="UP000317093"/>
    </source>
</evidence>
<feature type="region of interest" description="Disordered" evidence="1">
    <location>
        <begin position="15"/>
        <end position="58"/>
    </location>
</feature>
<name>A0A518B1U4_9BACT</name>
<dbReference type="RefSeq" id="WP_145257546.1">
    <property type="nucleotide sequence ID" value="NZ_CP036279.1"/>
</dbReference>
<evidence type="ECO:0000256" key="1">
    <source>
        <dbReference type="SAM" id="MobiDB-lite"/>
    </source>
</evidence>
<dbReference type="EMBL" id="CP036279">
    <property type="protein sequence ID" value="QDU60938.1"/>
    <property type="molecule type" value="Genomic_DNA"/>
</dbReference>
<dbReference type="OrthoDB" id="283234at2"/>
<gene>
    <name evidence="2" type="ORF">Pan216_17910</name>
</gene>
<keyword evidence="3" id="KW-1185">Reference proteome</keyword>
<dbReference type="Proteomes" id="UP000317093">
    <property type="component" value="Chromosome"/>
</dbReference>
<dbReference type="KEGG" id="knv:Pan216_17910"/>
<proteinExistence type="predicted"/>
<dbReference type="InterPro" id="IPR021327">
    <property type="entry name" value="DUF2934"/>
</dbReference>
<evidence type="ECO:0008006" key="4">
    <source>
        <dbReference type="Google" id="ProtNLM"/>
    </source>
</evidence>
<accession>A0A518B1U4</accession>
<dbReference type="AlphaFoldDB" id="A0A518B1U4"/>
<organism evidence="2 3">
    <name type="scientific">Kolteria novifilia</name>
    <dbReference type="NCBI Taxonomy" id="2527975"/>
    <lineage>
        <taxon>Bacteria</taxon>
        <taxon>Pseudomonadati</taxon>
        <taxon>Planctomycetota</taxon>
        <taxon>Planctomycetia</taxon>
        <taxon>Kolteriales</taxon>
        <taxon>Kolteriaceae</taxon>
        <taxon>Kolteria</taxon>
    </lineage>
</organism>
<evidence type="ECO:0000313" key="2">
    <source>
        <dbReference type="EMBL" id="QDU60938.1"/>
    </source>
</evidence>
<reference evidence="2 3" key="1">
    <citation type="submission" date="2019-02" db="EMBL/GenBank/DDBJ databases">
        <title>Deep-cultivation of Planctomycetes and their phenomic and genomic characterization uncovers novel biology.</title>
        <authorList>
            <person name="Wiegand S."/>
            <person name="Jogler M."/>
            <person name="Boedeker C."/>
            <person name="Pinto D."/>
            <person name="Vollmers J."/>
            <person name="Rivas-Marin E."/>
            <person name="Kohn T."/>
            <person name="Peeters S.H."/>
            <person name="Heuer A."/>
            <person name="Rast P."/>
            <person name="Oberbeckmann S."/>
            <person name="Bunk B."/>
            <person name="Jeske O."/>
            <person name="Meyerdierks A."/>
            <person name="Storesund J.E."/>
            <person name="Kallscheuer N."/>
            <person name="Luecker S."/>
            <person name="Lage O.M."/>
            <person name="Pohl T."/>
            <person name="Merkel B.J."/>
            <person name="Hornburger P."/>
            <person name="Mueller R.-W."/>
            <person name="Bruemmer F."/>
            <person name="Labrenz M."/>
            <person name="Spormann A.M."/>
            <person name="Op den Camp H."/>
            <person name="Overmann J."/>
            <person name="Amann R."/>
            <person name="Jetten M.S.M."/>
            <person name="Mascher T."/>
            <person name="Medema M.H."/>
            <person name="Devos D.P."/>
            <person name="Kaster A.-K."/>
            <person name="Ovreas L."/>
            <person name="Rohde M."/>
            <person name="Galperin M.Y."/>
            <person name="Jogler C."/>
        </authorList>
    </citation>
    <scope>NUCLEOTIDE SEQUENCE [LARGE SCALE GENOMIC DNA]</scope>
    <source>
        <strain evidence="2 3">Pan216</strain>
    </source>
</reference>
<protein>
    <recommendedName>
        <fullName evidence="4">DUF2934 domain-containing protein</fullName>
    </recommendedName>
</protein>
<sequence>MANIFRPSTWLRYTDRRTDRATADSGNAETRSVAEATPRSQASIQTPHAEEVIDTPPPMPEEVLSRDRAATHSVREQIEALAYAKWCDAGCPPGDGAEFWLAAEREVLASR</sequence>